<protein>
    <submittedName>
        <fullName evidence="4">Septation initiation network scaffold protein cdc11</fullName>
    </submittedName>
</protein>
<evidence type="ECO:0000256" key="1">
    <source>
        <dbReference type="ARBA" id="ARBA00022614"/>
    </source>
</evidence>
<dbReference type="Proteomes" id="UP000187429">
    <property type="component" value="Unassembled WGS sequence"/>
</dbReference>
<feature type="region of interest" description="Disordered" evidence="3">
    <location>
        <begin position="1"/>
        <end position="50"/>
    </location>
</feature>
<feature type="compositionally biased region" description="Low complexity" evidence="3">
    <location>
        <begin position="472"/>
        <end position="487"/>
    </location>
</feature>
<dbReference type="SMART" id="SM00369">
    <property type="entry name" value="LRR_TYP"/>
    <property type="match status" value="6"/>
</dbReference>
<feature type="compositionally biased region" description="Polar residues" evidence="3">
    <location>
        <begin position="451"/>
        <end position="471"/>
    </location>
</feature>
<dbReference type="InterPro" id="IPR001611">
    <property type="entry name" value="Leu-rich_rpt"/>
</dbReference>
<dbReference type="InterPro" id="IPR003591">
    <property type="entry name" value="Leu-rich_rpt_typical-subtyp"/>
</dbReference>
<accession>A0A1R1XQP9</accession>
<feature type="compositionally biased region" description="Low complexity" evidence="3">
    <location>
        <begin position="706"/>
        <end position="723"/>
    </location>
</feature>
<evidence type="ECO:0000313" key="5">
    <source>
        <dbReference type="Proteomes" id="UP000187429"/>
    </source>
</evidence>
<dbReference type="GO" id="GO:1902412">
    <property type="term" value="P:regulation of mitotic cytokinesis"/>
    <property type="evidence" value="ECO:0007669"/>
    <property type="project" value="TreeGrafter"/>
</dbReference>
<organism evidence="4 5">
    <name type="scientific">Smittium culicis</name>
    <dbReference type="NCBI Taxonomy" id="133412"/>
    <lineage>
        <taxon>Eukaryota</taxon>
        <taxon>Fungi</taxon>
        <taxon>Fungi incertae sedis</taxon>
        <taxon>Zoopagomycota</taxon>
        <taxon>Kickxellomycotina</taxon>
        <taxon>Harpellomycetes</taxon>
        <taxon>Harpellales</taxon>
        <taxon>Legeriomycetaceae</taxon>
        <taxon>Smittium</taxon>
    </lineage>
</organism>
<keyword evidence="5" id="KW-1185">Reference proteome</keyword>
<dbReference type="InterPro" id="IPR052574">
    <property type="entry name" value="CDIRP"/>
</dbReference>
<dbReference type="PROSITE" id="PS51450">
    <property type="entry name" value="LRR"/>
    <property type="match status" value="2"/>
</dbReference>
<feature type="compositionally biased region" description="Basic and acidic residues" evidence="3">
    <location>
        <begin position="15"/>
        <end position="27"/>
    </location>
</feature>
<dbReference type="SUPFAM" id="SSF52058">
    <property type="entry name" value="L domain-like"/>
    <property type="match status" value="1"/>
</dbReference>
<feature type="region of interest" description="Disordered" evidence="3">
    <location>
        <begin position="704"/>
        <end position="746"/>
    </location>
</feature>
<name>A0A1R1XQP9_9FUNG</name>
<gene>
    <name evidence="4" type="ORF">AYI69_g7651</name>
</gene>
<dbReference type="Gene3D" id="3.80.10.10">
    <property type="entry name" value="Ribonuclease Inhibitor"/>
    <property type="match status" value="2"/>
</dbReference>
<feature type="region of interest" description="Disordered" evidence="3">
    <location>
        <begin position="445"/>
        <end position="487"/>
    </location>
</feature>
<dbReference type="GO" id="GO:0031028">
    <property type="term" value="P:septation initiation signaling"/>
    <property type="evidence" value="ECO:0007669"/>
    <property type="project" value="TreeGrafter"/>
</dbReference>
<evidence type="ECO:0000256" key="2">
    <source>
        <dbReference type="ARBA" id="ARBA00022737"/>
    </source>
</evidence>
<comment type="caution">
    <text evidence="4">The sequence shown here is derived from an EMBL/GenBank/DDBJ whole genome shotgun (WGS) entry which is preliminary data.</text>
</comment>
<proteinExistence type="predicted"/>
<keyword evidence="1" id="KW-0433">Leucine-rich repeat</keyword>
<feature type="region of interest" description="Disordered" evidence="3">
    <location>
        <begin position="163"/>
        <end position="184"/>
    </location>
</feature>
<feature type="compositionally biased region" description="Polar residues" evidence="3">
    <location>
        <begin position="737"/>
        <end position="746"/>
    </location>
</feature>
<dbReference type="GO" id="GO:0061499">
    <property type="term" value="C:outer plaque of mitotic spindle pole body"/>
    <property type="evidence" value="ECO:0007669"/>
    <property type="project" value="TreeGrafter"/>
</dbReference>
<dbReference type="SUPFAM" id="SSF52047">
    <property type="entry name" value="RNI-like"/>
    <property type="match status" value="1"/>
</dbReference>
<dbReference type="PANTHER" id="PTHR47566">
    <property type="match status" value="1"/>
</dbReference>
<evidence type="ECO:0000256" key="3">
    <source>
        <dbReference type="SAM" id="MobiDB-lite"/>
    </source>
</evidence>
<reference evidence="5" key="1">
    <citation type="submission" date="2017-01" db="EMBL/GenBank/DDBJ databases">
        <authorList>
            <person name="Wang Y."/>
            <person name="White M."/>
            <person name="Kvist S."/>
            <person name="Moncalvo J.-M."/>
        </authorList>
    </citation>
    <scope>NUCLEOTIDE SEQUENCE [LARGE SCALE GENOMIC DNA]</scope>
    <source>
        <strain evidence="5">ID-206-W2</strain>
    </source>
</reference>
<feature type="region of interest" description="Disordered" evidence="3">
    <location>
        <begin position="622"/>
        <end position="650"/>
    </location>
</feature>
<feature type="compositionally biased region" description="Polar residues" evidence="3">
    <location>
        <begin position="163"/>
        <end position="175"/>
    </location>
</feature>
<feature type="compositionally biased region" description="Basic and acidic residues" evidence="3">
    <location>
        <begin position="724"/>
        <end position="735"/>
    </location>
</feature>
<feature type="compositionally biased region" description="Polar residues" evidence="3">
    <location>
        <begin position="1"/>
        <end position="10"/>
    </location>
</feature>
<keyword evidence="2" id="KW-0677">Repeat</keyword>
<evidence type="ECO:0000313" key="4">
    <source>
        <dbReference type="EMBL" id="OMJ16909.1"/>
    </source>
</evidence>
<feature type="region of interest" description="Disordered" evidence="3">
    <location>
        <begin position="553"/>
        <end position="592"/>
    </location>
</feature>
<feature type="compositionally biased region" description="Polar residues" evidence="3">
    <location>
        <begin position="557"/>
        <end position="577"/>
    </location>
</feature>
<sequence length="1480" mass="166594">MDKNSSQKNIPYSEKTNRPETTRDLKSSKASSLKNIEIPHNNPTADLKENSIMSPNSVLPPIAEALDLPKKLPGEVSMTISNLERPIPTPTAALSNDTNIVSEDTFLINPEIPGSSDHFNFDGQLSSIFSPLQIERLFNAEISRQNSSNDDNSIKKILWGNSSNSEQNFDNRSPQINIDSPNDDNIDSMINDLNLNPSSIFNKNQHVLADTENFPPIYINSIPTYKDTVQNNSHDSIPSFRKSFKNSDSFNDLPSLPEDNFINSALFSTAPHENLLINNKNKISELAPKASFYSKASFSKTEPDFLLKQKTKTNHSKYRNNDSFENQLSQKMIFLNSASREFEIEKLNRSITDRGLKNYPSTSQSIFSRNPQFDSINESSKLITSSLKSPSPNISADRLKLKKSVESYNASSLFETKIQRKSLHDKYSRKSEGYKLLNNRIRQKAMPPLPYNQSSALSSREPSVLNSGSFVSSKKNGSYKSSNSNKTSKSVMVLLTPDDFAVPLPERIGDMVLDKEKKQWVNVSQIKPDSRRSSIKAVEDNTHYSTVNELPLERQRFGSNNASSSESIRHYSTTNSKHLLKKPPAKFSPSKLKKFSNNEYTDYTDYTESKELDYKYIENSDSSENKSIFSPKNPPVINNRNSSDSTKNVNESQDFNLIEIYSRPHRMNDYDLPRLKNANNRDVSGSFNLSKKTLLYPKYSPPELINGSSDSSPNTNSSLNSNSYDRKAPLDDLKISPRNSSSAFEQSDLNSASDTLMLRLNSWKNDFSDLTSISLKSCGLRNLVGLSSCFPELESLDIDDNKVVSFDGIPSNILSLQARNNWFSLGNEESEPRLSKLLPHLEFIDMSENQVSNLSLFSGLIHLRVLILNRNQISSLKPLKNVRRLTSLSISDNFIKSIDLDPKDISSIEHLNLSNNRIEELHNVDNFLNLKELILESNDISVWSIQKPLEKLVNLRLSGNPRLFRSAGDILDNSTLCSLLPSLKSLFLDGIYIRSVGNPESYPIKHQNKSKPYRVSNEFSSSNNSFASAGSNLSSCYDYGLVDSEDSANKSCSYFDSSNIPRISYSNSSPLKHLSLKGNIKTRNLETKINFENLQNLKSLHITGRKVVLGNSSNKLDYLPGSFAMGLPKLPFLTTLELVGCNINELPYNIGFSLPSLEILDVSVNSNLHTLPTSIKKCRKLTILRCQFTALGCICQDEENSSSNNDNQSYFNKSTQNSEYNVHARGSMEFRKVQAQFQDSRKSTELVASRNWPNKLVGILRGLNRLAELDIRGCPLTRYIYSPLDELSDFIIPKYIPGDKYTSYIQPRLASKNNSIPRMSLKINTDINKNLISSSLSPETKEAMLSQVESLAACKISNRNSTEIFSANALSLSESSHNSSKYYGSIYRFENDQSISHLNSKTGNSTSSNSHYQYQIYGYASDLSIKSLEEWARTDEAFEAWISKTIIGKNLVEYRKYYRTQIISALPKLKWLDGIACDHK</sequence>
<dbReference type="EMBL" id="LSSM01003743">
    <property type="protein sequence ID" value="OMJ16909.1"/>
    <property type="molecule type" value="Genomic_DNA"/>
</dbReference>
<dbReference type="OrthoDB" id="7451790at2759"/>
<dbReference type="GO" id="GO:0035591">
    <property type="term" value="F:signaling adaptor activity"/>
    <property type="evidence" value="ECO:0007669"/>
    <property type="project" value="TreeGrafter"/>
</dbReference>
<dbReference type="InterPro" id="IPR032675">
    <property type="entry name" value="LRR_dom_sf"/>
</dbReference>
<dbReference type="PANTHER" id="PTHR47566:SF1">
    <property type="entry name" value="PROTEIN NUD1"/>
    <property type="match status" value="1"/>
</dbReference>